<dbReference type="KEGG" id="chk:D4L85_21025"/>
<evidence type="ECO:0000256" key="1">
    <source>
        <dbReference type="SAM" id="MobiDB-lite"/>
    </source>
</evidence>
<sequence>MKPDEIHRAFRRDDAQDTALRRHSGSKFRPARPGNRMIPEFELPLKPNGQIMNGLHFLTLEA</sequence>
<evidence type="ECO:0000313" key="2">
    <source>
        <dbReference type="EMBL" id="AYB32907.1"/>
    </source>
</evidence>
<reference evidence="3" key="1">
    <citation type="submission" date="2018-09" db="EMBL/GenBank/DDBJ databases">
        <title>Chryseolinea sp. KIS68-18 isolated from soil.</title>
        <authorList>
            <person name="Weon H.-Y."/>
            <person name="Kwon S.-W."/>
            <person name="Lee S.A."/>
        </authorList>
    </citation>
    <scope>NUCLEOTIDE SEQUENCE [LARGE SCALE GENOMIC DNA]</scope>
    <source>
        <strain evidence="3">KIS68-18</strain>
    </source>
</reference>
<accession>A0A385SRW2</accession>
<feature type="region of interest" description="Disordered" evidence="1">
    <location>
        <begin position="1"/>
        <end position="35"/>
    </location>
</feature>
<organism evidence="2 3">
    <name type="scientific">Chryseolinea soli</name>
    <dbReference type="NCBI Taxonomy" id="2321403"/>
    <lineage>
        <taxon>Bacteria</taxon>
        <taxon>Pseudomonadati</taxon>
        <taxon>Bacteroidota</taxon>
        <taxon>Cytophagia</taxon>
        <taxon>Cytophagales</taxon>
        <taxon>Fulvivirgaceae</taxon>
        <taxon>Chryseolinea</taxon>
    </lineage>
</organism>
<evidence type="ECO:0000313" key="3">
    <source>
        <dbReference type="Proteomes" id="UP000266183"/>
    </source>
</evidence>
<feature type="compositionally biased region" description="Basic and acidic residues" evidence="1">
    <location>
        <begin position="1"/>
        <end position="15"/>
    </location>
</feature>
<name>A0A385SRW2_9BACT</name>
<keyword evidence="3" id="KW-1185">Reference proteome</keyword>
<feature type="compositionally biased region" description="Basic residues" evidence="1">
    <location>
        <begin position="21"/>
        <end position="30"/>
    </location>
</feature>
<dbReference type="AlphaFoldDB" id="A0A385SRW2"/>
<dbReference type="Proteomes" id="UP000266183">
    <property type="component" value="Chromosome"/>
</dbReference>
<gene>
    <name evidence="2" type="ORF">D4L85_21025</name>
</gene>
<protein>
    <submittedName>
        <fullName evidence="2">Uncharacterized protein</fullName>
    </submittedName>
</protein>
<dbReference type="EMBL" id="CP032382">
    <property type="protein sequence ID" value="AYB32907.1"/>
    <property type="molecule type" value="Genomic_DNA"/>
</dbReference>
<proteinExistence type="predicted"/>